<sequence>MVKPVEYAELVSAVERACEQIMADRRTVLRIDQMKRQMEGFKAAAAERLLIDWLEHRRTFKEFEAVAAEFGIERGKSRLYGFLCADIDGYEQRIAGAADRDRQLYLFAYRKIAQEVLHDTASGCGGSVLSLSSGKLLLLVYCDVPAGARSALSSAEPLMPALARRLQDAYKTYLRWSVSIGMSEWSGDVRSLGELYADAIQAVNYRSVVGCGAIIPASMVEPSGAIRQRLMNKELFLLEELNAGTELRSAASWNRWLEELSALPLADAKLVASQFAVNALRLGKEAADEAAVPDEAAAIPGHIAACQTMQDLIGHLNGLIDGVAHRLRSARSPAASKIVEQAKRWIRERLHEEISLQAVADALHVNPYYLSRLFRQATNETYLEYTTRLRFERARELLAHTQLKMHEIAERVGFKDANYFSIAFKKFEGVNPTEYRKRYQ</sequence>
<dbReference type="InterPro" id="IPR009057">
    <property type="entry name" value="Homeodomain-like_sf"/>
</dbReference>
<dbReference type="PANTHER" id="PTHR43280">
    <property type="entry name" value="ARAC-FAMILY TRANSCRIPTIONAL REGULATOR"/>
    <property type="match status" value="1"/>
</dbReference>
<name>A0ABQ4ND36_9BACL</name>
<evidence type="ECO:0000259" key="4">
    <source>
        <dbReference type="PROSITE" id="PS01124"/>
    </source>
</evidence>
<dbReference type="InterPro" id="IPR018060">
    <property type="entry name" value="HTH_AraC"/>
</dbReference>
<accession>A0ABQ4ND36</accession>
<keyword evidence="6" id="KW-1185">Reference proteome</keyword>
<dbReference type="Proteomes" id="UP000680304">
    <property type="component" value="Unassembled WGS sequence"/>
</dbReference>
<keyword evidence="3" id="KW-0804">Transcription</keyword>
<dbReference type="EMBL" id="BOVJ01000156">
    <property type="protein sequence ID" value="GIQ65854.1"/>
    <property type="molecule type" value="Genomic_DNA"/>
</dbReference>
<dbReference type="SMART" id="SM00342">
    <property type="entry name" value="HTH_ARAC"/>
    <property type="match status" value="1"/>
</dbReference>
<evidence type="ECO:0000256" key="3">
    <source>
        <dbReference type="ARBA" id="ARBA00023163"/>
    </source>
</evidence>
<dbReference type="InterPro" id="IPR020449">
    <property type="entry name" value="Tscrpt_reg_AraC-type_HTH"/>
</dbReference>
<evidence type="ECO:0000313" key="6">
    <source>
        <dbReference type="Proteomes" id="UP000680304"/>
    </source>
</evidence>
<proteinExistence type="predicted"/>
<gene>
    <name evidence="5" type="ORF">PACILC2_44220</name>
</gene>
<protein>
    <recommendedName>
        <fullName evidence="4">HTH araC/xylS-type domain-containing protein</fullName>
    </recommendedName>
</protein>
<dbReference type="PRINTS" id="PR00032">
    <property type="entry name" value="HTHARAC"/>
</dbReference>
<dbReference type="PANTHER" id="PTHR43280:SF2">
    <property type="entry name" value="HTH-TYPE TRANSCRIPTIONAL REGULATOR EXSA"/>
    <property type="match status" value="1"/>
</dbReference>
<evidence type="ECO:0000313" key="5">
    <source>
        <dbReference type="EMBL" id="GIQ65854.1"/>
    </source>
</evidence>
<reference evidence="5 6" key="1">
    <citation type="submission" date="2021-04" db="EMBL/GenBank/DDBJ databases">
        <title>Draft genome sequence of Paenibacillus cisolokensis, LC2-13A.</title>
        <authorList>
            <person name="Uke A."/>
            <person name="Chhe C."/>
            <person name="Baramee S."/>
            <person name="Kosugi A."/>
        </authorList>
    </citation>
    <scope>NUCLEOTIDE SEQUENCE [LARGE SCALE GENOMIC DNA]</scope>
    <source>
        <strain evidence="5 6">LC2-13A</strain>
    </source>
</reference>
<feature type="domain" description="HTH araC/xylS-type" evidence="4">
    <location>
        <begin position="340"/>
        <end position="438"/>
    </location>
</feature>
<organism evidence="5 6">
    <name type="scientific">Paenibacillus cisolokensis</name>
    <dbReference type="NCBI Taxonomy" id="1658519"/>
    <lineage>
        <taxon>Bacteria</taxon>
        <taxon>Bacillati</taxon>
        <taxon>Bacillota</taxon>
        <taxon>Bacilli</taxon>
        <taxon>Bacillales</taxon>
        <taxon>Paenibacillaceae</taxon>
        <taxon>Paenibacillus</taxon>
    </lineage>
</organism>
<evidence type="ECO:0000256" key="2">
    <source>
        <dbReference type="ARBA" id="ARBA00023125"/>
    </source>
</evidence>
<keyword evidence="2" id="KW-0238">DNA-binding</keyword>
<evidence type="ECO:0000256" key="1">
    <source>
        <dbReference type="ARBA" id="ARBA00023015"/>
    </source>
</evidence>
<dbReference type="Gene3D" id="1.10.10.60">
    <property type="entry name" value="Homeodomain-like"/>
    <property type="match status" value="2"/>
</dbReference>
<dbReference type="SUPFAM" id="SSF46689">
    <property type="entry name" value="Homeodomain-like"/>
    <property type="match status" value="2"/>
</dbReference>
<dbReference type="PROSITE" id="PS01124">
    <property type="entry name" value="HTH_ARAC_FAMILY_2"/>
    <property type="match status" value="1"/>
</dbReference>
<dbReference type="Pfam" id="PF12833">
    <property type="entry name" value="HTH_18"/>
    <property type="match status" value="1"/>
</dbReference>
<keyword evidence="1" id="KW-0805">Transcription regulation</keyword>
<comment type="caution">
    <text evidence="5">The sequence shown here is derived from an EMBL/GenBank/DDBJ whole genome shotgun (WGS) entry which is preliminary data.</text>
</comment>